<dbReference type="STRING" id="281362.AT959_02080"/>
<feature type="region of interest" description="Disordered" evidence="3">
    <location>
        <begin position="141"/>
        <end position="163"/>
    </location>
</feature>
<evidence type="ECO:0000256" key="1">
    <source>
        <dbReference type="ARBA" id="ARBA00022553"/>
    </source>
</evidence>
<dbReference type="InterPro" id="IPR011006">
    <property type="entry name" value="CheY-like_superfamily"/>
</dbReference>
<comment type="caution">
    <text evidence="5">The sequence shown here is derived from an EMBL/GenBank/DDBJ whole genome shotgun (WGS) entry which is preliminary data.</text>
</comment>
<dbReference type="PANTHER" id="PTHR44591">
    <property type="entry name" value="STRESS RESPONSE REGULATOR PROTEIN 1"/>
    <property type="match status" value="1"/>
</dbReference>
<dbReference type="GO" id="GO:0000160">
    <property type="term" value="P:phosphorelay signal transduction system"/>
    <property type="evidence" value="ECO:0007669"/>
    <property type="project" value="InterPro"/>
</dbReference>
<dbReference type="EMBL" id="LODL01000005">
    <property type="protein sequence ID" value="KXB32497.1"/>
    <property type="molecule type" value="Genomic_DNA"/>
</dbReference>
<dbReference type="InterPro" id="IPR001789">
    <property type="entry name" value="Sig_transdc_resp-reg_receiver"/>
</dbReference>
<evidence type="ECO:0000256" key="3">
    <source>
        <dbReference type="SAM" id="MobiDB-lite"/>
    </source>
</evidence>
<feature type="domain" description="Response regulatory" evidence="4">
    <location>
        <begin position="22"/>
        <end position="136"/>
    </location>
</feature>
<dbReference type="SMART" id="SM00448">
    <property type="entry name" value="REC"/>
    <property type="match status" value="1"/>
</dbReference>
<dbReference type="InterPro" id="IPR050595">
    <property type="entry name" value="Bact_response_regulator"/>
</dbReference>
<evidence type="ECO:0000313" key="5">
    <source>
        <dbReference type="EMBL" id="KXB32497.1"/>
    </source>
</evidence>
<sequence length="163" mass="17956">MRSGNIDVQKGSQMSETNREFIAYILDDDVDSRGLLVSRLRSHGLSVAAFSCAADFIENHDRSRLACLILESKLPDMMGLELQEFLNSQQIWLPLIFFTASGDISSAVSAIQNGAEDFIRKVQGTSAVVAAVERVIRGYRSGKGSGKPRHPYAPVGYRPPIRQ</sequence>
<dbReference type="AlphaFoldDB" id="A0A133XNJ4"/>
<dbReference type="Gene3D" id="3.40.50.2300">
    <property type="match status" value="1"/>
</dbReference>
<dbReference type="PROSITE" id="PS50110">
    <property type="entry name" value="RESPONSE_REGULATORY"/>
    <property type="match status" value="1"/>
</dbReference>
<gene>
    <name evidence="5" type="ORF">AT959_02080</name>
</gene>
<name>A0A133XNJ4_9RHOO</name>
<reference evidence="5 6" key="1">
    <citation type="submission" date="2015-12" db="EMBL/GenBank/DDBJ databases">
        <title>Nitrous oxide reduction kinetics distinguish bacteria harboring typical versus atypical NosZ.</title>
        <authorList>
            <person name="Yoon S."/>
            <person name="Nissen S."/>
            <person name="Park D."/>
            <person name="Sanford R.A."/>
            <person name="Loeffler F.E."/>
        </authorList>
    </citation>
    <scope>NUCLEOTIDE SEQUENCE [LARGE SCALE GENOMIC DNA]</scope>
    <source>
        <strain evidence="5 6">ATCC BAA-841</strain>
    </source>
</reference>
<keyword evidence="1" id="KW-0597">Phosphoprotein</keyword>
<proteinExistence type="predicted"/>
<evidence type="ECO:0000313" key="6">
    <source>
        <dbReference type="Proteomes" id="UP000070186"/>
    </source>
</evidence>
<evidence type="ECO:0000256" key="2">
    <source>
        <dbReference type="PROSITE-ProRule" id="PRU00169"/>
    </source>
</evidence>
<comment type="caution">
    <text evidence="2">Lacks conserved residue(s) required for the propagation of feature annotation.</text>
</comment>
<organism evidence="5 6">
    <name type="scientific">Dechloromonas denitrificans</name>
    <dbReference type="NCBI Taxonomy" id="281362"/>
    <lineage>
        <taxon>Bacteria</taxon>
        <taxon>Pseudomonadati</taxon>
        <taxon>Pseudomonadota</taxon>
        <taxon>Betaproteobacteria</taxon>
        <taxon>Rhodocyclales</taxon>
        <taxon>Azonexaceae</taxon>
        <taxon>Dechloromonas</taxon>
    </lineage>
</organism>
<keyword evidence="6" id="KW-1185">Reference proteome</keyword>
<dbReference type="PANTHER" id="PTHR44591:SF25">
    <property type="entry name" value="CHEMOTAXIS TWO-COMPONENT RESPONSE REGULATOR"/>
    <property type="match status" value="1"/>
</dbReference>
<accession>A0A133XNJ4</accession>
<dbReference type="Pfam" id="PF00072">
    <property type="entry name" value="Response_reg"/>
    <property type="match status" value="1"/>
</dbReference>
<dbReference type="Proteomes" id="UP000070186">
    <property type="component" value="Unassembled WGS sequence"/>
</dbReference>
<dbReference type="SUPFAM" id="SSF52172">
    <property type="entry name" value="CheY-like"/>
    <property type="match status" value="1"/>
</dbReference>
<evidence type="ECO:0000259" key="4">
    <source>
        <dbReference type="PROSITE" id="PS50110"/>
    </source>
</evidence>
<protein>
    <recommendedName>
        <fullName evidence="4">Response regulatory domain-containing protein</fullName>
    </recommendedName>
</protein>